<gene>
    <name evidence="2" type="ORF">A3E39_01495</name>
</gene>
<keyword evidence="1" id="KW-0472">Membrane</keyword>
<evidence type="ECO:0000313" key="3">
    <source>
        <dbReference type="Proteomes" id="UP000176603"/>
    </source>
</evidence>
<dbReference type="Proteomes" id="UP000176603">
    <property type="component" value="Unassembled WGS sequence"/>
</dbReference>
<reference evidence="2 3" key="1">
    <citation type="journal article" date="2016" name="Nat. Commun.">
        <title>Thousands of microbial genomes shed light on interconnected biogeochemical processes in an aquifer system.</title>
        <authorList>
            <person name="Anantharaman K."/>
            <person name="Brown C.T."/>
            <person name="Hug L.A."/>
            <person name="Sharon I."/>
            <person name="Castelle C.J."/>
            <person name="Probst A.J."/>
            <person name="Thomas B.C."/>
            <person name="Singh A."/>
            <person name="Wilkins M.J."/>
            <person name="Karaoz U."/>
            <person name="Brodie E.L."/>
            <person name="Williams K.H."/>
            <person name="Hubbard S.S."/>
            <person name="Banfield J.F."/>
        </authorList>
    </citation>
    <scope>NUCLEOTIDE SEQUENCE [LARGE SCALE GENOMIC DNA]</scope>
</reference>
<proteinExistence type="predicted"/>
<organism evidence="2 3">
    <name type="scientific">Candidatus Uhrbacteria bacterium RIFCSPHIGHO2_12_FULL_60_25</name>
    <dbReference type="NCBI Taxonomy" id="1802399"/>
    <lineage>
        <taxon>Bacteria</taxon>
        <taxon>Candidatus Uhriibacteriota</taxon>
    </lineage>
</organism>
<feature type="transmembrane region" description="Helical" evidence="1">
    <location>
        <begin position="39"/>
        <end position="61"/>
    </location>
</feature>
<name>A0A1F7UL86_9BACT</name>
<dbReference type="STRING" id="1802399.A3E39_01495"/>
<keyword evidence="1" id="KW-0812">Transmembrane</keyword>
<comment type="caution">
    <text evidence="2">The sequence shown here is derived from an EMBL/GenBank/DDBJ whole genome shotgun (WGS) entry which is preliminary data.</text>
</comment>
<evidence type="ECO:0000313" key="2">
    <source>
        <dbReference type="EMBL" id="OGL78514.1"/>
    </source>
</evidence>
<evidence type="ECO:0000256" key="1">
    <source>
        <dbReference type="SAM" id="Phobius"/>
    </source>
</evidence>
<dbReference type="EMBL" id="MGEH01000029">
    <property type="protein sequence ID" value="OGL78514.1"/>
    <property type="molecule type" value="Genomic_DNA"/>
</dbReference>
<feature type="transmembrane region" description="Helical" evidence="1">
    <location>
        <begin position="6"/>
        <end position="27"/>
    </location>
</feature>
<keyword evidence="1" id="KW-1133">Transmembrane helix</keyword>
<dbReference type="AlphaFoldDB" id="A0A1F7UL86"/>
<accession>A0A1F7UL86</accession>
<sequence>MVSLTLFLIVWIVLLAIYGILVLVTLIQMLRHGLPSTSAYVTTFVFLLVMAGVVIGTSIYFTGVDWSVTVNVVPEGLLPFFFGES</sequence>
<protein>
    <submittedName>
        <fullName evidence="2">Uncharacterized protein</fullName>
    </submittedName>
</protein>